<sequence length="216" mass="25089">MSVLCPQSPSYCTCIDCAMSGASFNKIDHRQSTAPFVILTSDRLDTHRMSSYDSRRNTNRIQRGNPASGSDNQDRRQNTGTRNQRRAYNFQQQKIAKTDWSEAREFEERPPKPRGPTQRSVSWRDKQQEKKKNKQEKKDDASAAYDFKAVQETAPVDEPLYDLGPHCSSIPVQENYSQNFEFSGYIDQVERSYETMRGIDPRLDRRLPFSMFQHSM</sequence>
<keyword evidence="3" id="KW-1185">Reference proteome</keyword>
<accession>A0ABN8ISR3</accession>
<evidence type="ECO:0000313" key="2">
    <source>
        <dbReference type="EMBL" id="CAH2062571.1"/>
    </source>
</evidence>
<feature type="compositionally biased region" description="Basic and acidic residues" evidence="1">
    <location>
        <begin position="122"/>
        <end position="141"/>
    </location>
</feature>
<dbReference type="Proteomes" id="UP000837857">
    <property type="component" value="Chromosome 29"/>
</dbReference>
<evidence type="ECO:0000313" key="3">
    <source>
        <dbReference type="Proteomes" id="UP000837857"/>
    </source>
</evidence>
<gene>
    <name evidence="2" type="ORF">IPOD504_LOCUS12097</name>
</gene>
<feature type="non-terminal residue" evidence="2">
    <location>
        <position position="1"/>
    </location>
</feature>
<reference evidence="2" key="1">
    <citation type="submission" date="2022-03" db="EMBL/GenBank/DDBJ databases">
        <authorList>
            <person name="Martin H S."/>
        </authorList>
    </citation>
    <scope>NUCLEOTIDE SEQUENCE</scope>
</reference>
<feature type="compositionally biased region" description="Basic and acidic residues" evidence="1">
    <location>
        <begin position="96"/>
        <end position="111"/>
    </location>
</feature>
<name>A0ABN8ISR3_9NEOP</name>
<feature type="compositionally biased region" description="Polar residues" evidence="1">
    <location>
        <begin position="59"/>
        <end position="71"/>
    </location>
</feature>
<evidence type="ECO:0000256" key="1">
    <source>
        <dbReference type="SAM" id="MobiDB-lite"/>
    </source>
</evidence>
<dbReference type="EMBL" id="OW152841">
    <property type="protein sequence ID" value="CAH2062571.1"/>
    <property type="molecule type" value="Genomic_DNA"/>
</dbReference>
<proteinExistence type="predicted"/>
<feature type="region of interest" description="Disordered" evidence="1">
    <location>
        <begin position="48"/>
        <end position="142"/>
    </location>
</feature>
<organism evidence="2 3">
    <name type="scientific">Iphiclides podalirius</name>
    <name type="common">scarce swallowtail</name>
    <dbReference type="NCBI Taxonomy" id="110791"/>
    <lineage>
        <taxon>Eukaryota</taxon>
        <taxon>Metazoa</taxon>
        <taxon>Ecdysozoa</taxon>
        <taxon>Arthropoda</taxon>
        <taxon>Hexapoda</taxon>
        <taxon>Insecta</taxon>
        <taxon>Pterygota</taxon>
        <taxon>Neoptera</taxon>
        <taxon>Endopterygota</taxon>
        <taxon>Lepidoptera</taxon>
        <taxon>Glossata</taxon>
        <taxon>Ditrysia</taxon>
        <taxon>Papilionoidea</taxon>
        <taxon>Papilionidae</taxon>
        <taxon>Papilioninae</taxon>
        <taxon>Iphiclides</taxon>
    </lineage>
</organism>
<protein>
    <submittedName>
        <fullName evidence="2">Uncharacterized protein</fullName>
    </submittedName>
</protein>